<evidence type="ECO:0000313" key="2">
    <source>
        <dbReference type="Proteomes" id="UP000807115"/>
    </source>
</evidence>
<dbReference type="EMBL" id="CM027682">
    <property type="protein sequence ID" value="KAG0537881.1"/>
    <property type="molecule type" value="Genomic_DNA"/>
</dbReference>
<gene>
    <name evidence="1" type="ORF">BDA96_03G187000</name>
</gene>
<proteinExistence type="predicted"/>
<dbReference type="AlphaFoldDB" id="A0A921UQD3"/>
<reference evidence="1" key="2">
    <citation type="submission" date="2020-10" db="EMBL/GenBank/DDBJ databases">
        <authorList>
            <person name="Cooper E.A."/>
            <person name="Brenton Z.W."/>
            <person name="Flinn B.S."/>
            <person name="Jenkins J."/>
            <person name="Shu S."/>
            <person name="Flowers D."/>
            <person name="Luo F."/>
            <person name="Wang Y."/>
            <person name="Xia P."/>
            <person name="Barry K."/>
            <person name="Daum C."/>
            <person name="Lipzen A."/>
            <person name="Yoshinaga Y."/>
            <person name="Schmutz J."/>
            <person name="Saski C."/>
            <person name="Vermerris W."/>
            <person name="Kresovich S."/>
        </authorList>
    </citation>
    <scope>NUCLEOTIDE SEQUENCE</scope>
</reference>
<sequence>MVFHEDWSSPPLPASLGFVGDHDFLGEEIKAT</sequence>
<organism evidence="1 2">
    <name type="scientific">Sorghum bicolor</name>
    <name type="common">Sorghum</name>
    <name type="synonym">Sorghum vulgare</name>
    <dbReference type="NCBI Taxonomy" id="4558"/>
    <lineage>
        <taxon>Eukaryota</taxon>
        <taxon>Viridiplantae</taxon>
        <taxon>Streptophyta</taxon>
        <taxon>Embryophyta</taxon>
        <taxon>Tracheophyta</taxon>
        <taxon>Spermatophyta</taxon>
        <taxon>Magnoliopsida</taxon>
        <taxon>Liliopsida</taxon>
        <taxon>Poales</taxon>
        <taxon>Poaceae</taxon>
        <taxon>PACMAD clade</taxon>
        <taxon>Panicoideae</taxon>
        <taxon>Andropogonodae</taxon>
        <taxon>Andropogoneae</taxon>
        <taxon>Sorghinae</taxon>
        <taxon>Sorghum</taxon>
    </lineage>
</organism>
<name>A0A921UQD3_SORBI</name>
<comment type="caution">
    <text evidence="1">The sequence shown here is derived from an EMBL/GenBank/DDBJ whole genome shotgun (WGS) entry which is preliminary data.</text>
</comment>
<accession>A0A921UQD3</accession>
<evidence type="ECO:0000313" key="1">
    <source>
        <dbReference type="EMBL" id="KAG0537881.1"/>
    </source>
</evidence>
<dbReference type="Proteomes" id="UP000807115">
    <property type="component" value="Chromosome 3"/>
</dbReference>
<protein>
    <submittedName>
        <fullName evidence="1">Uncharacterized protein</fullName>
    </submittedName>
</protein>
<reference evidence="1" key="1">
    <citation type="journal article" date="2019" name="BMC Genomics">
        <title>A new reference genome for Sorghum bicolor reveals high levels of sequence similarity between sweet and grain genotypes: implications for the genetics of sugar metabolism.</title>
        <authorList>
            <person name="Cooper E.A."/>
            <person name="Brenton Z.W."/>
            <person name="Flinn B.S."/>
            <person name="Jenkins J."/>
            <person name="Shu S."/>
            <person name="Flowers D."/>
            <person name="Luo F."/>
            <person name="Wang Y."/>
            <person name="Xia P."/>
            <person name="Barry K."/>
            <person name="Daum C."/>
            <person name="Lipzen A."/>
            <person name="Yoshinaga Y."/>
            <person name="Schmutz J."/>
            <person name="Saski C."/>
            <person name="Vermerris W."/>
            <person name="Kresovich S."/>
        </authorList>
    </citation>
    <scope>NUCLEOTIDE SEQUENCE</scope>
</reference>